<accession>A0A1W6MMJ5</accession>
<evidence type="ECO:0000313" key="2">
    <source>
        <dbReference type="EMBL" id="ARN78820.1"/>
    </source>
</evidence>
<evidence type="ECO:0000313" key="3">
    <source>
        <dbReference type="Proteomes" id="UP000193431"/>
    </source>
</evidence>
<keyword evidence="3" id="KW-1185">Reference proteome</keyword>
<feature type="signal peptide" evidence="1">
    <location>
        <begin position="1"/>
        <end position="16"/>
    </location>
</feature>
<dbReference type="STRING" id="331648.BST97_12925"/>
<evidence type="ECO:0000256" key="1">
    <source>
        <dbReference type="SAM" id="SignalP"/>
    </source>
</evidence>
<evidence type="ECO:0008006" key="4">
    <source>
        <dbReference type="Google" id="ProtNLM"/>
    </source>
</evidence>
<reference evidence="2 3" key="1">
    <citation type="submission" date="2016-11" db="EMBL/GenBank/DDBJ databases">
        <title>Trade-off between light-utilization and light-protection in marine flavobacteria.</title>
        <authorList>
            <person name="Kumagai Y."/>
        </authorList>
    </citation>
    <scope>NUCLEOTIDE SEQUENCE [LARGE SCALE GENOMIC DNA]</scope>
    <source>
        <strain evidence="2 3">JCM 13191</strain>
    </source>
</reference>
<protein>
    <recommendedName>
        <fullName evidence="4">Rieske domain-containing protein</fullName>
    </recommendedName>
</protein>
<feature type="chain" id="PRO_5012280829" description="Rieske domain-containing protein" evidence="1">
    <location>
        <begin position="17"/>
        <end position="144"/>
    </location>
</feature>
<dbReference type="OrthoDB" id="1201186at2"/>
<dbReference type="Proteomes" id="UP000193431">
    <property type="component" value="Chromosome"/>
</dbReference>
<gene>
    <name evidence="2" type="ORF">BST97_12925</name>
</gene>
<name>A0A1W6MMJ5_9FLAO</name>
<dbReference type="PROSITE" id="PS51257">
    <property type="entry name" value="PROKAR_LIPOPROTEIN"/>
    <property type="match status" value="1"/>
</dbReference>
<keyword evidence="1" id="KW-0732">Signal</keyword>
<proteinExistence type="predicted"/>
<dbReference type="AlphaFoldDB" id="A0A1W6MMJ5"/>
<sequence>MILRKFSLLIAMFAFLACQDDDSVRQNPFLVDISFQVQLNTNLPQYSQLNFAQNAVLVPNAGLRGVVVYHQGNEQYRAWELSDPNHSPSDCSRMRLDGTQLTCPCADDENSYDIILGLPLTGDGEYGLKPYRVSRSGNIITVSN</sequence>
<organism evidence="2 3">
    <name type="scientific">Nonlabens spongiae</name>
    <dbReference type="NCBI Taxonomy" id="331648"/>
    <lineage>
        <taxon>Bacteria</taxon>
        <taxon>Pseudomonadati</taxon>
        <taxon>Bacteroidota</taxon>
        <taxon>Flavobacteriia</taxon>
        <taxon>Flavobacteriales</taxon>
        <taxon>Flavobacteriaceae</taxon>
        <taxon>Nonlabens</taxon>
    </lineage>
</organism>
<dbReference type="EMBL" id="CP019344">
    <property type="protein sequence ID" value="ARN78820.1"/>
    <property type="molecule type" value="Genomic_DNA"/>
</dbReference>